<reference evidence="1" key="5">
    <citation type="journal article" date="2021" name="G3 (Bethesda)">
        <title>Aegilops tauschii genome assembly Aet v5.0 features greater sequence contiguity and improved annotation.</title>
        <authorList>
            <person name="Wang L."/>
            <person name="Zhu T."/>
            <person name="Rodriguez J.C."/>
            <person name="Deal K.R."/>
            <person name="Dubcovsky J."/>
            <person name="McGuire P.E."/>
            <person name="Lux T."/>
            <person name="Spannagl M."/>
            <person name="Mayer K.F.X."/>
            <person name="Baldrich P."/>
            <person name="Meyers B.C."/>
            <person name="Huo N."/>
            <person name="Gu Y.Q."/>
            <person name="Zhou H."/>
            <person name="Devos K.M."/>
            <person name="Bennetzen J.L."/>
            <person name="Unver T."/>
            <person name="Budak H."/>
            <person name="Gulick P.J."/>
            <person name="Galiba G."/>
            <person name="Kalapos B."/>
            <person name="Nelson D.R."/>
            <person name="Li P."/>
            <person name="You F.M."/>
            <person name="Luo M.C."/>
            <person name="Dvorak J."/>
        </authorList>
    </citation>
    <scope>NUCLEOTIDE SEQUENCE [LARGE SCALE GENOMIC DNA]</scope>
    <source>
        <strain evidence="1">cv. AL8/78</strain>
    </source>
</reference>
<evidence type="ECO:0000313" key="1">
    <source>
        <dbReference type="EnsemblPlants" id="AET2Gv21255900.7"/>
    </source>
</evidence>
<reference evidence="2" key="2">
    <citation type="journal article" date="2017" name="Nat. Plants">
        <title>The Aegilops tauschii genome reveals multiple impacts of transposons.</title>
        <authorList>
            <person name="Zhao G."/>
            <person name="Zou C."/>
            <person name="Li K."/>
            <person name="Wang K."/>
            <person name="Li T."/>
            <person name="Gao L."/>
            <person name="Zhang X."/>
            <person name="Wang H."/>
            <person name="Yang Z."/>
            <person name="Liu X."/>
            <person name="Jiang W."/>
            <person name="Mao L."/>
            <person name="Kong X."/>
            <person name="Jiao Y."/>
            <person name="Jia J."/>
        </authorList>
    </citation>
    <scope>NUCLEOTIDE SEQUENCE [LARGE SCALE GENOMIC DNA]</scope>
    <source>
        <strain evidence="2">cv. AL8/78</strain>
    </source>
</reference>
<dbReference type="AlphaFoldDB" id="A0A453DIG7"/>
<reference evidence="1" key="4">
    <citation type="submission" date="2019-03" db="UniProtKB">
        <authorList>
            <consortium name="EnsemblPlants"/>
        </authorList>
    </citation>
    <scope>IDENTIFICATION</scope>
</reference>
<dbReference type="Gramene" id="AET2Gv21255900.7">
    <property type="protein sequence ID" value="AET2Gv21255900.7"/>
    <property type="gene ID" value="AET2Gv21255900"/>
</dbReference>
<sequence>MSRVSVSPREIVLTDSKVLKFWVEDECKVFGIPCGRHKIKGRDANINPEAIQFIKGTVEMNKTGVHNLRAAKEFLLRDINENSSQLEKDCFQIAFVIFCHGPSAFSVMYQLLSNTRSSLINAAHLHRHDLLFSASGFPEQPQTISCIHFDTFVLSTFSQLLPYLILNLISQELQKVSQSYFKTHKLIHNLNSVLAKLADRLLERAHP</sequence>
<reference evidence="1" key="3">
    <citation type="journal article" date="2017" name="Nature">
        <title>Genome sequence of the progenitor of the wheat D genome Aegilops tauschii.</title>
        <authorList>
            <person name="Luo M.C."/>
            <person name="Gu Y.Q."/>
            <person name="Puiu D."/>
            <person name="Wang H."/>
            <person name="Twardziok S.O."/>
            <person name="Deal K.R."/>
            <person name="Huo N."/>
            <person name="Zhu T."/>
            <person name="Wang L."/>
            <person name="Wang Y."/>
            <person name="McGuire P.E."/>
            <person name="Liu S."/>
            <person name="Long H."/>
            <person name="Ramasamy R.K."/>
            <person name="Rodriguez J.C."/>
            <person name="Van S.L."/>
            <person name="Yuan L."/>
            <person name="Wang Z."/>
            <person name="Xia Z."/>
            <person name="Xiao L."/>
            <person name="Anderson O.D."/>
            <person name="Ouyang S."/>
            <person name="Liang Y."/>
            <person name="Zimin A.V."/>
            <person name="Pertea G."/>
            <person name="Qi P."/>
            <person name="Bennetzen J.L."/>
            <person name="Dai X."/>
            <person name="Dawson M.W."/>
            <person name="Muller H.G."/>
            <person name="Kugler K."/>
            <person name="Rivarola-Duarte L."/>
            <person name="Spannagl M."/>
            <person name="Mayer K.F.X."/>
            <person name="Lu F.H."/>
            <person name="Bevan M.W."/>
            <person name="Leroy P."/>
            <person name="Li P."/>
            <person name="You F.M."/>
            <person name="Sun Q."/>
            <person name="Liu Z."/>
            <person name="Lyons E."/>
            <person name="Wicker T."/>
            <person name="Salzberg S.L."/>
            <person name="Devos K.M."/>
            <person name="Dvorak J."/>
        </authorList>
    </citation>
    <scope>NUCLEOTIDE SEQUENCE [LARGE SCALE GENOMIC DNA]</scope>
    <source>
        <strain evidence="1">cv. AL8/78</strain>
    </source>
</reference>
<dbReference type="Proteomes" id="UP000015105">
    <property type="component" value="Chromosome 2D"/>
</dbReference>
<accession>A0A453DIG7</accession>
<name>A0A453DIG7_AEGTS</name>
<dbReference type="EnsemblPlants" id="AET2Gv21255900.7">
    <property type="protein sequence ID" value="AET2Gv21255900.7"/>
    <property type="gene ID" value="AET2Gv21255900"/>
</dbReference>
<organism evidence="1 2">
    <name type="scientific">Aegilops tauschii subsp. strangulata</name>
    <name type="common">Goatgrass</name>
    <dbReference type="NCBI Taxonomy" id="200361"/>
    <lineage>
        <taxon>Eukaryota</taxon>
        <taxon>Viridiplantae</taxon>
        <taxon>Streptophyta</taxon>
        <taxon>Embryophyta</taxon>
        <taxon>Tracheophyta</taxon>
        <taxon>Spermatophyta</taxon>
        <taxon>Magnoliopsida</taxon>
        <taxon>Liliopsida</taxon>
        <taxon>Poales</taxon>
        <taxon>Poaceae</taxon>
        <taxon>BOP clade</taxon>
        <taxon>Pooideae</taxon>
        <taxon>Triticodae</taxon>
        <taxon>Triticeae</taxon>
        <taxon>Triticinae</taxon>
        <taxon>Aegilops</taxon>
    </lineage>
</organism>
<reference evidence="2" key="1">
    <citation type="journal article" date="2014" name="Science">
        <title>Ancient hybridizations among the ancestral genomes of bread wheat.</title>
        <authorList>
            <consortium name="International Wheat Genome Sequencing Consortium,"/>
            <person name="Marcussen T."/>
            <person name="Sandve S.R."/>
            <person name="Heier L."/>
            <person name="Spannagl M."/>
            <person name="Pfeifer M."/>
            <person name="Jakobsen K.S."/>
            <person name="Wulff B.B."/>
            <person name="Steuernagel B."/>
            <person name="Mayer K.F."/>
            <person name="Olsen O.A."/>
        </authorList>
    </citation>
    <scope>NUCLEOTIDE SEQUENCE [LARGE SCALE GENOMIC DNA]</scope>
    <source>
        <strain evidence="2">cv. AL8/78</strain>
    </source>
</reference>
<protein>
    <submittedName>
        <fullName evidence="1">Uncharacterized protein</fullName>
    </submittedName>
</protein>
<proteinExistence type="predicted"/>
<keyword evidence="2" id="KW-1185">Reference proteome</keyword>
<evidence type="ECO:0000313" key="2">
    <source>
        <dbReference type="Proteomes" id="UP000015105"/>
    </source>
</evidence>